<protein>
    <submittedName>
        <fullName evidence="2">Uncharacterized protein</fullName>
    </submittedName>
</protein>
<name>A0AAN9UVH8_9PEZI</name>
<feature type="region of interest" description="Disordered" evidence="1">
    <location>
        <begin position="199"/>
        <end position="225"/>
    </location>
</feature>
<evidence type="ECO:0000313" key="2">
    <source>
        <dbReference type="EMBL" id="KAK7754978.1"/>
    </source>
</evidence>
<evidence type="ECO:0000313" key="3">
    <source>
        <dbReference type="Proteomes" id="UP001320420"/>
    </source>
</evidence>
<sequence>MCHYYIPLLSQKRVFLYSPGRDYTSLLKDVHGLPTKSPLFLDAEGSRDGSIQSLRLFIAPKNVTYLIALEGKRGGNDLFTTNVGGVSPKSILESDSTPIVSFDAGKLSRVLSHQYSIKVADVLQSHTYMARLVKCVEEITAPLLRAHRRVGTGNVRYQASEMLDHLPWWSMKRVHLFPTLWDIYCPGKCSDFPKPNRKPHLASAVLPPSPQSQQQEKGHTLNPVA</sequence>
<dbReference type="AlphaFoldDB" id="A0AAN9UVH8"/>
<reference evidence="2 3" key="1">
    <citation type="submission" date="2024-02" db="EMBL/GenBank/DDBJ databases">
        <title>De novo assembly and annotation of 12 fungi associated with fruit tree decline syndrome in Ontario, Canada.</title>
        <authorList>
            <person name="Sulman M."/>
            <person name="Ellouze W."/>
            <person name="Ilyukhin E."/>
        </authorList>
    </citation>
    <scope>NUCLEOTIDE SEQUENCE [LARGE SCALE GENOMIC DNA]</scope>
    <source>
        <strain evidence="2 3">M11/M66-122</strain>
    </source>
</reference>
<accession>A0AAN9UVH8</accession>
<gene>
    <name evidence="2" type="ORF">SLS62_003062</name>
</gene>
<organism evidence="2 3">
    <name type="scientific">Diatrype stigma</name>
    <dbReference type="NCBI Taxonomy" id="117547"/>
    <lineage>
        <taxon>Eukaryota</taxon>
        <taxon>Fungi</taxon>
        <taxon>Dikarya</taxon>
        <taxon>Ascomycota</taxon>
        <taxon>Pezizomycotina</taxon>
        <taxon>Sordariomycetes</taxon>
        <taxon>Xylariomycetidae</taxon>
        <taxon>Xylariales</taxon>
        <taxon>Diatrypaceae</taxon>
        <taxon>Diatrype</taxon>
    </lineage>
</organism>
<dbReference type="Proteomes" id="UP001320420">
    <property type="component" value="Unassembled WGS sequence"/>
</dbReference>
<dbReference type="EMBL" id="JAKJXP020000016">
    <property type="protein sequence ID" value="KAK7754978.1"/>
    <property type="molecule type" value="Genomic_DNA"/>
</dbReference>
<proteinExistence type="predicted"/>
<keyword evidence="3" id="KW-1185">Reference proteome</keyword>
<evidence type="ECO:0000256" key="1">
    <source>
        <dbReference type="SAM" id="MobiDB-lite"/>
    </source>
</evidence>
<comment type="caution">
    <text evidence="2">The sequence shown here is derived from an EMBL/GenBank/DDBJ whole genome shotgun (WGS) entry which is preliminary data.</text>
</comment>